<name>F8KUF4_HELBC</name>
<dbReference type="KEGG" id="hbi:HBZC1_p0090"/>
<proteinExistence type="predicted"/>
<dbReference type="AlphaFoldDB" id="F8KUF4"/>
<keyword evidence="1" id="KW-0614">Plasmid</keyword>
<dbReference type="EMBL" id="FR871758">
    <property type="protein sequence ID" value="CCB80889.1"/>
    <property type="molecule type" value="Genomic_DNA"/>
</dbReference>
<dbReference type="HOGENOM" id="CLU_3328641_0_0_7"/>
<sequence>MRLESVGECVEQTKVTECFSVSYNQQLAGLVVFGFDTT</sequence>
<dbReference type="Proteomes" id="UP000008387">
    <property type="component" value="Plasmid phbz1"/>
</dbReference>
<geneLocation type="plasmid" evidence="1 2">
    <name>phbz1</name>
</geneLocation>
<keyword evidence="2" id="KW-1185">Reference proteome</keyword>
<accession>F8KUF4</accession>
<evidence type="ECO:0000313" key="1">
    <source>
        <dbReference type="EMBL" id="CCB80889.1"/>
    </source>
</evidence>
<reference evidence="1 2" key="1">
    <citation type="journal article" date="2011" name="J. Bacteriol.">
        <title>Genome sequence of Helicobacter bizzozeronii strain CIII-1, an isolate from human gastric mucosa.</title>
        <authorList>
            <person name="Schott T."/>
            <person name="Rossi M."/>
            <person name="Hanninen M.L."/>
        </authorList>
    </citation>
    <scope>NUCLEOTIDE SEQUENCE [LARGE SCALE GENOMIC DNA]</scope>
    <source>
        <strain evidence="1 2">CIII-1</strain>
    </source>
</reference>
<evidence type="ECO:0000313" key="2">
    <source>
        <dbReference type="Proteomes" id="UP000008387"/>
    </source>
</evidence>
<protein>
    <submittedName>
        <fullName evidence="1">Uncharacterized protein</fullName>
    </submittedName>
</protein>
<gene>
    <name evidence="1" type="ordered locus">HBZC1_p0090</name>
</gene>
<organism evidence="1 2">
    <name type="scientific">Helicobacter bizzozeronii (strain CIII-1)</name>
    <dbReference type="NCBI Taxonomy" id="1002804"/>
    <lineage>
        <taxon>Bacteria</taxon>
        <taxon>Pseudomonadati</taxon>
        <taxon>Campylobacterota</taxon>
        <taxon>Epsilonproteobacteria</taxon>
        <taxon>Campylobacterales</taxon>
        <taxon>Helicobacteraceae</taxon>
        <taxon>Helicobacter</taxon>
    </lineage>
</organism>